<dbReference type="EMBL" id="UZAH01042771">
    <property type="protein sequence ID" value="VDP62335.1"/>
    <property type="molecule type" value="Genomic_DNA"/>
</dbReference>
<proteinExistence type="predicted"/>
<dbReference type="OrthoDB" id="5807916at2759"/>
<reference evidence="3" key="2">
    <citation type="submission" date="2019-09" db="UniProtKB">
        <authorList>
            <consortium name="WormBaseParasite"/>
        </authorList>
    </citation>
    <scope>IDENTIFICATION</scope>
</reference>
<dbReference type="Proteomes" id="UP000050761">
    <property type="component" value="Unassembled WGS sequence"/>
</dbReference>
<reference evidence="1 2" key="1">
    <citation type="submission" date="2018-11" db="EMBL/GenBank/DDBJ databases">
        <authorList>
            <consortium name="Pathogen Informatics"/>
        </authorList>
    </citation>
    <scope>NUCLEOTIDE SEQUENCE [LARGE SCALE GENOMIC DNA]</scope>
</reference>
<organism evidence="2 3">
    <name type="scientific">Heligmosomoides polygyrus</name>
    <name type="common">Parasitic roundworm</name>
    <dbReference type="NCBI Taxonomy" id="6339"/>
    <lineage>
        <taxon>Eukaryota</taxon>
        <taxon>Metazoa</taxon>
        <taxon>Ecdysozoa</taxon>
        <taxon>Nematoda</taxon>
        <taxon>Chromadorea</taxon>
        <taxon>Rhabditida</taxon>
        <taxon>Rhabditina</taxon>
        <taxon>Rhabditomorpha</taxon>
        <taxon>Strongyloidea</taxon>
        <taxon>Heligmosomidae</taxon>
        <taxon>Heligmosomoides</taxon>
    </lineage>
</organism>
<dbReference type="AlphaFoldDB" id="A0A183GX49"/>
<evidence type="ECO:0000313" key="3">
    <source>
        <dbReference type="WBParaSite" id="HPBE_0002726901-mRNA-1"/>
    </source>
</evidence>
<evidence type="ECO:0000313" key="2">
    <source>
        <dbReference type="Proteomes" id="UP000050761"/>
    </source>
</evidence>
<accession>A0A3P8G5L9</accession>
<sequence length="93" mass="10610">MTNGRVSDAPFSLSGRIISESSSYVYLSRDVNMANDLAPELSRRKRAAWGAFKERRRSREEDEERPTPCAPIRLYRSSCPNIRLRDLGYTKAG</sequence>
<keyword evidence="2" id="KW-1185">Reference proteome</keyword>
<protein>
    <submittedName>
        <fullName evidence="1 3">Uncharacterized protein</fullName>
    </submittedName>
</protein>
<evidence type="ECO:0000313" key="1">
    <source>
        <dbReference type="EMBL" id="VDP62335.1"/>
    </source>
</evidence>
<gene>
    <name evidence="1" type="ORF">HPBE_LOCUS27267</name>
</gene>
<accession>A0A183GX49</accession>
<name>A0A183GX49_HELPZ</name>
<dbReference type="WBParaSite" id="HPBE_0002726901-mRNA-1">
    <property type="protein sequence ID" value="HPBE_0002726901-mRNA-1"/>
    <property type="gene ID" value="HPBE_0002726901"/>
</dbReference>